<dbReference type="EMBL" id="DTBZ01000151">
    <property type="protein sequence ID" value="HGQ18895.1"/>
    <property type="molecule type" value="Genomic_DNA"/>
</dbReference>
<gene>
    <name evidence="1" type="ORF">ENT87_06355</name>
    <name evidence="2" type="ORF">ENU30_08000</name>
</gene>
<name>A0A7J3I8R4_9CREN</name>
<proteinExistence type="predicted"/>
<reference evidence="1" key="1">
    <citation type="journal article" date="2020" name="mSystems">
        <title>Genome- and Community-Level Interaction Insights into Carbon Utilization and Element Cycling Functions of Hydrothermarchaeota in Hydrothermal Sediment.</title>
        <authorList>
            <person name="Zhou Z."/>
            <person name="Liu Y."/>
            <person name="Xu W."/>
            <person name="Pan J."/>
            <person name="Luo Z.H."/>
            <person name="Li M."/>
        </authorList>
    </citation>
    <scope>NUCLEOTIDE SEQUENCE [LARGE SCALE GENOMIC DNA]</scope>
    <source>
        <strain evidence="1">SpSt-618</strain>
        <strain evidence="2">SpSt-657</strain>
    </source>
</reference>
<evidence type="ECO:0000313" key="1">
    <source>
        <dbReference type="EMBL" id="HGN37150.1"/>
    </source>
</evidence>
<protein>
    <submittedName>
        <fullName evidence="1">Uncharacterized protein</fullName>
    </submittedName>
</protein>
<sequence length="111" mass="13164">MNLLDIKGKVDKWISENVERRADEIYEMFVEFVKTIAPIADNRFRKVNKWNIELLDEAIDSICDYLNGNSTVIVLWDEIWDARVEGRSIGIDKIRMFFELINKVEKKVVRE</sequence>
<evidence type="ECO:0000313" key="2">
    <source>
        <dbReference type="EMBL" id="HGQ18895.1"/>
    </source>
</evidence>
<comment type="caution">
    <text evidence="1">The sequence shown here is derived from an EMBL/GenBank/DDBJ whole genome shotgun (WGS) entry which is preliminary data.</text>
</comment>
<accession>A0A7J3I8R4</accession>
<organism evidence="1">
    <name type="scientific">Ignisphaera aggregans</name>
    <dbReference type="NCBI Taxonomy" id="334771"/>
    <lineage>
        <taxon>Archaea</taxon>
        <taxon>Thermoproteota</taxon>
        <taxon>Thermoprotei</taxon>
        <taxon>Desulfurococcales</taxon>
        <taxon>Desulfurococcaceae</taxon>
        <taxon>Ignisphaera</taxon>
    </lineage>
</organism>
<dbReference type="EMBL" id="DTAI01000189">
    <property type="protein sequence ID" value="HGN37150.1"/>
    <property type="molecule type" value="Genomic_DNA"/>
</dbReference>
<dbReference type="AlphaFoldDB" id="A0A7J3I8R4"/>